<name>A0A4P6FE75_9MICO</name>
<dbReference type="GO" id="GO:0016757">
    <property type="term" value="F:glycosyltransferase activity"/>
    <property type="evidence" value="ECO:0007669"/>
    <property type="project" value="UniProtKB-KW"/>
</dbReference>
<reference evidence="5 6" key="1">
    <citation type="submission" date="2019-01" db="EMBL/GenBank/DDBJ databases">
        <title>Genome sequencing of strain FW10M-9.</title>
        <authorList>
            <person name="Heo J."/>
            <person name="Kim S.-J."/>
            <person name="Kim J.-S."/>
            <person name="Hong S.-B."/>
            <person name="Kwon S.-W."/>
        </authorList>
    </citation>
    <scope>NUCLEOTIDE SEQUENCE [LARGE SCALE GENOMIC DNA]</scope>
    <source>
        <strain evidence="5 6">FW10M-9</strain>
    </source>
</reference>
<gene>
    <name evidence="5" type="ORF">ET471_01665</name>
</gene>
<evidence type="ECO:0000313" key="6">
    <source>
        <dbReference type="Proteomes" id="UP000292118"/>
    </source>
</evidence>
<protein>
    <submittedName>
        <fullName evidence="5">Glycosyltransferase</fullName>
    </submittedName>
</protein>
<dbReference type="EMBL" id="CP035493">
    <property type="protein sequence ID" value="QAY68908.1"/>
    <property type="molecule type" value="Genomic_DNA"/>
</dbReference>
<evidence type="ECO:0000259" key="4">
    <source>
        <dbReference type="Pfam" id="PF13579"/>
    </source>
</evidence>
<evidence type="ECO:0000313" key="5">
    <source>
        <dbReference type="EMBL" id="QAY68908.1"/>
    </source>
</evidence>
<keyword evidence="2 5" id="KW-0808">Transferase</keyword>
<evidence type="ECO:0000259" key="3">
    <source>
        <dbReference type="Pfam" id="PF00534"/>
    </source>
</evidence>
<feature type="domain" description="Glycosyltransferase subfamily 4-like N-terminal" evidence="4">
    <location>
        <begin position="16"/>
        <end position="141"/>
    </location>
</feature>
<dbReference type="Gene3D" id="3.40.50.2000">
    <property type="entry name" value="Glycogen Phosphorylase B"/>
    <property type="match status" value="2"/>
</dbReference>
<dbReference type="Proteomes" id="UP000292118">
    <property type="component" value="Chromosome"/>
</dbReference>
<evidence type="ECO:0000256" key="2">
    <source>
        <dbReference type="ARBA" id="ARBA00022679"/>
    </source>
</evidence>
<sequence>MTKIIVLAPVGGTSNGADIAANHQIVHLRALGHDVTLVVRVPHTAEYARFLDDHGIASHVLDYGWWGDLAEDGQAMRDAAVVGALAVLLDRERFDVAITNTVHMPWLAIAAAGAGVPHLWLIHEFPSGQFASTRAAYPFVEAFSNEILAASPLLARELSEYVSHTPVNYFLPYTDAPGLAPGGGNGAPRLVSVNHVSEGKNTLELVKVYELVRRRFPELTLEIRGGVNEPAYADVVRTYIAERGLGGVTFASDPAANWAGVRQNDVVVHTSHLETFSLTLTETLKGALP</sequence>
<accession>A0A4P6FE75</accession>
<dbReference type="KEGG" id="xya:ET471_01665"/>
<dbReference type="InterPro" id="IPR028098">
    <property type="entry name" value="Glyco_trans_4-like_N"/>
</dbReference>
<dbReference type="RefSeq" id="WP_129186309.1">
    <property type="nucleotide sequence ID" value="NZ_CP035493.1"/>
</dbReference>
<keyword evidence="1" id="KW-0328">Glycosyltransferase</keyword>
<dbReference type="SUPFAM" id="SSF53756">
    <property type="entry name" value="UDP-Glycosyltransferase/glycogen phosphorylase"/>
    <property type="match status" value="1"/>
</dbReference>
<dbReference type="AlphaFoldDB" id="A0A4P6FE75"/>
<dbReference type="Pfam" id="PF00534">
    <property type="entry name" value="Glycos_transf_1"/>
    <property type="match status" value="1"/>
</dbReference>
<feature type="domain" description="Glycosyl transferase family 1" evidence="3">
    <location>
        <begin position="188"/>
        <end position="284"/>
    </location>
</feature>
<keyword evidence="6" id="KW-1185">Reference proteome</keyword>
<organism evidence="5 6">
    <name type="scientific">Xylanimonas protaetiae</name>
    <dbReference type="NCBI Taxonomy" id="2509457"/>
    <lineage>
        <taxon>Bacteria</taxon>
        <taxon>Bacillati</taxon>
        <taxon>Actinomycetota</taxon>
        <taxon>Actinomycetes</taxon>
        <taxon>Micrococcales</taxon>
        <taxon>Promicromonosporaceae</taxon>
        <taxon>Xylanimonas</taxon>
    </lineage>
</organism>
<dbReference type="OrthoDB" id="9814612at2"/>
<dbReference type="InterPro" id="IPR001296">
    <property type="entry name" value="Glyco_trans_1"/>
</dbReference>
<evidence type="ECO:0000256" key="1">
    <source>
        <dbReference type="ARBA" id="ARBA00022676"/>
    </source>
</evidence>
<proteinExistence type="predicted"/>
<dbReference type="Pfam" id="PF13579">
    <property type="entry name" value="Glyco_trans_4_4"/>
    <property type="match status" value="1"/>
</dbReference>